<dbReference type="InterPro" id="IPR016163">
    <property type="entry name" value="Ald_DH_C"/>
</dbReference>
<comment type="similarity">
    <text evidence="1">Belongs to the aldehyde dehydrogenase family.</text>
</comment>
<evidence type="ECO:0000313" key="6">
    <source>
        <dbReference type="EMBL" id="ROO01761.1"/>
    </source>
</evidence>
<dbReference type="GO" id="GO:0006574">
    <property type="term" value="P:L-valine catabolic process"/>
    <property type="evidence" value="ECO:0007669"/>
    <property type="project" value="TreeGrafter"/>
</dbReference>
<proteinExistence type="inferred from homology"/>
<dbReference type="NCBIfam" id="TIGR01722">
    <property type="entry name" value="MMSDH"/>
    <property type="match status" value="1"/>
</dbReference>
<sequence>MNASLTPNDTTLQKVKLLIDGEWVESQTTEWHDIVNPATQQVLARVPFAPAAEVDAAVSAAQRAFQTWKLTPIGARMRIMLKLQALIREHSKRIAVVLSAEQGKTIADAEGDIFRGLEVVEHACSIGTLQMGEFAENVAGGVDTYTLRQPIGVCAGITPFNFPAMIPLWMFPMAIACGNTFVLKPSEQDPLSTMLLVELAIEAGVPAGVLNVVHGGKDVVDGLCTHKDIKAVSFVGSTAVGTHVYDLAGKHGKRVQSMMGAKNHAVVLPDANREQALNALVGAGFGAAGQRCMATSVVVLVGAAKQWLPDLKALAQKLKVNAGSEPGTDVGPVISKKAKARILELIESGIKEGAKLELDGRDISVPGYEQGNFVGPTLFSGVTTDMQIYTQEIFGPVLVVLEVDTLDQAIALVNANPFGNGTGLFTQSGAAARKFQTEIDVGQVGINIPIPVPVPFFSFTGSRGSKLGDLGPYGKQVVQFYTQTKTVTARWFDDDSVNDGVNTTINLR</sequence>
<dbReference type="RefSeq" id="WP_123418269.1">
    <property type="nucleotide sequence ID" value="NZ_MOCA01000003.1"/>
</dbReference>
<dbReference type="Gene3D" id="3.40.605.10">
    <property type="entry name" value="Aldehyde Dehydrogenase, Chain A, domain 1"/>
    <property type="match status" value="1"/>
</dbReference>
<dbReference type="PANTHER" id="PTHR43866:SF3">
    <property type="entry name" value="METHYLMALONATE-SEMIALDEHYDE DEHYDROGENASE [ACYLATING], MITOCHONDRIAL"/>
    <property type="match status" value="1"/>
</dbReference>
<dbReference type="InterPro" id="IPR016161">
    <property type="entry name" value="Ald_DH/histidinol_DH"/>
</dbReference>
<gene>
    <name evidence="6" type="ORF">BK674_07485</name>
</gene>
<dbReference type="SUPFAM" id="SSF53720">
    <property type="entry name" value="ALDH-like"/>
    <property type="match status" value="1"/>
</dbReference>
<dbReference type="CDD" id="cd07085">
    <property type="entry name" value="ALDH_F6_MMSDH"/>
    <property type="match status" value="1"/>
</dbReference>
<organism evidence="6 7">
    <name type="scientific">Pseudomonas moraviensis</name>
    <dbReference type="NCBI Taxonomy" id="321662"/>
    <lineage>
        <taxon>Bacteria</taxon>
        <taxon>Pseudomonadati</taxon>
        <taxon>Pseudomonadota</taxon>
        <taxon>Gammaproteobacteria</taxon>
        <taxon>Pseudomonadales</taxon>
        <taxon>Pseudomonadaceae</taxon>
        <taxon>Pseudomonas</taxon>
    </lineage>
</organism>
<dbReference type="PANTHER" id="PTHR43866">
    <property type="entry name" value="MALONATE-SEMIALDEHYDE DEHYDROGENASE"/>
    <property type="match status" value="1"/>
</dbReference>
<accession>A0A423NU16</accession>
<dbReference type="Pfam" id="PF00171">
    <property type="entry name" value="Aldedh"/>
    <property type="match status" value="1"/>
</dbReference>
<dbReference type="GO" id="GO:0004491">
    <property type="term" value="F:methylmalonate-semialdehyde dehydrogenase (acylating, NAD) activity"/>
    <property type="evidence" value="ECO:0007669"/>
    <property type="project" value="UniProtKB-EC"/>
</dbReference>
<dbReference type="GO" id="GO:0006210">
    <property type="term" value="P:thymine catabolic process"/>
    <property type="evidence" value="ECO:0007669"/>
    <property type="project" value="TreeGrafter"/>
</dbReference>
<keyword evidence="4" id="KW-0520">NAD</keyword>
<comment type="caution">
    <text evidence="6">The sequence shown here is derived from an EMBL/GenBank/DDBJ whole genome shotgun (WGS) entry which is preliminary data.</text>
</comment>
<dbReference type="Proteomes" id="UP000284207">
    <property type="component" value="Unassembled WGS sequence"/>
</dbReference>
<name>A0A423NU16_9PSED</name>
<feature type="domain" description="Aldehyde dehydrogenase" evidence="5">
    <location>
        <begin position="23"/>
        <end position="487"/>
    </location>
</feature>
<dbReference type="Gene3D" id="3.40.309.10">
    <property type="entry name" value="Aldehyde Dehydrogenase, Chain A, domain 2"/>
    <property type="match status" value="1"/>
</dbReference>
<evidence type="ECO:0000259" key="5">
    <source>
        <dbReference type="Pfam" id="PF00171"/>
    </source>
</evidence>
<dbReference type="InterPro" id="IPR015590">
    <property type="entry name" value="Aldehyde_DH_dom"/>
</dbReference>
<evidence type="ECO:0000256" key="2">
    <source>
        <dbReference type="ARBA" id="ARBA00013048"/>
    </source>
</evidence>
<protein>
    <recommendedName>
        <fullName evidence="2">methylmalonate-semialdehyde dehydrogenase (CoA acylating)</fullName>
        <ecNumber evidence="2">1.2.1.27</ecNumber>
    </recommendedName>
</protein>
<evidence type="ECO:0000313" key="7">
    <source>
        <dbReference type="Proteomes" id="UP000284207"/>
    </source>
</evidence>
<dbReference type="FunFam" id="3.40.605.10:FF:000003">
    <property type="entry name" value="Methylmalonate-semialdehyde dehydrogenase [acylating]"/>
    <property type="match status" value="1"/>
</dbReference>
<evidence type="ECO:0000256" key="1">
    <source>
        <dbReference type="ARBA" id="ARBA00009986"/>
    </source>
</evidence>
<dbReference type="PROSITE" id="PS00070">
    <property type="entry name" value="ALDEHYDE_DEHYDR_CYS"/>
    <property type="match status" value="1"/>
</dbReference>
<dbReference type="FunFam" id="3.40.309.10:FF:000002">
    <property type="entry name" value="Methylmalonate-semialdehyde dehydrogenase (Acylating)"/>
    <property type="match status" value="1"/>
</dbReference>
<reference evidence="6 7" key="1">
    <citation type="submission" date="2016-10" db="EMBL/GenBank/DDBJ databases">
        <title>Comparative genome analysis of multiple Pseudomonas spp. focuses on biocontrol and plant growth promoting traits.</title>
        <authorList>
            <person name="Tao X.-Y."/>
            <person name="Taylor C.G."/>
        </authorList>
    </citation>
    <scope>NUCLEOTIDE SEQUENCE [LARGE SCALE GENOMIC DNA]</scope>
    <source>
        <strain evidence="6 7">36B3</strain>
    </source>
</reference>
<dbReference type="AlphaFoldDB" id="A0A423NU16"/>
<dbReference type="EC" id="1.2.1.27" evidence="2"/>
<keyword evidence="3" id="KW-0560">Oxidoreductase</keyword>
<dbReference type="InterPro" id="IPR016160">
    <property type="entry name" value="Ald_DH_CS_CYS"/>
</dbReference>
<dbReference type="EMBL" id="MOCA01000003">
    <property type="protein sequence ID" value="ROO01761.1"/>
    <property type="molecule type" value="Genomic_DNA"/>
</dbReference>
<evidence type="ECO:0000256" key="3">
    <source>
        <dbReference type="ARBA" id="ARBA00023002"/>
    </source>
</evidence>
<dbReference type="InterPro" id="IPR016162">
    <property type="entry name" value="Ald_DH_N"/>
</dbReference>
<dbReference type="InterPro" id="IPR010061">
    <property type="entry name" value="MeMal-semiAld_DH"/>
</dbReference>
<evidence type="ECO:0000256" key="4">
    <source>
        <dbReference type="ARBA" id="ARBA00023027"/>
    </source>
</evidence>